<dbReference type="Proteomes" id="UP001149140">
    <property type="component" value="Unassembled WGS sequence"/>
</dbReference>
<comment type="caution">
    <text evidence="3">The sequence shown here is derived from an EMBL/GenBank/DDBJ whole genome shotgun (WGS) entry which is preliminary data.</text>
</comment>
<protein>
    <submittedName>
        <fullName evidence="3">Uncharacterized protein</fullName>
    </submittedName>
</protein>
<keyword evidence="2" id="KW-0472">Membrane</keyword>
<evidence type="ECO:0000313" key="3">
    <source>
        <dbReference type="EMBL" id="MDA0164421.1"/>
    </source>
</evidence>
<reference evidence="3" key="1">
    <citation type="submission" date="2022-10" db="EMBL/GenBank/DDBJ databases">
        <title>The WGS of Solirubrobacter ginsenosidimutans DSM 21036.</title>
        <authorList>
            <person name="Jiang Z."/>
        </authorList>
    </citation>
    <scope>NUCLEOTIDE SEQUENCE</scope>
    <source>
        <strain evidence="3">DSM 21036</strain>
    </source>
</reference>
<keyword evidence="4" id="KW-1185">Reference proteome</keyword>
<name>A0A9X3MWS8_9ACTN</name>
<sequence length="106" mass="11422">MHDAAVEDPRAASRDPGGEREARRQAREDRRGPSAERSGVMIPDRRKRLPLEAPLMRVVATAGIVGIAVVIAAIMDSQSSQGWLIGLVASIVSLVLAAVLWSSRRL</sequence>
<feature type="region of interest" description="Disordered" evidence="1">
    <location>
        <begin position="1"/>
        <end position="43"/>
    </location>
</feature>
<feature type="transmembrane region" description="Helical" evidence="2">
    <location>
        <begin position="55"/>
        <end position="75"/>
    </location>
</feature>
<proteinExistence type="predicted"/>
<evidence type="ECO:0000313" key="4">
    <source>
        <dbReference type="Proteomes" id="UP001149140"/>
    </source>
</evidence>
<dbReference type="EMBL" id="JAPDOD010000033">
    <property type="protein sequence ID" value="MDA0164421.1"/>
    <property type="molecule type" value="Genomic_DNA"/>
</dbReference>
<accession>A0A9X3MWS8</accession>
<evidence type="ECO:0000256" key="1">
    <source>
        <dbReference type="SAM" id="MobiDB-lite"/>
    </source>
</evidence>
<evidence type="ECO:0000256" key="2">
    <source>
        <dbReference type="SAM" id="Phobius"/>
    </source>
</evidence>
<dbReference type="AlphaFoldDB" id="A0A9X3MWS8"/>
<gene>
    <name evidence="3" type="ORF">OM076_29390</name>
</gene>
<organism evidence="3 4">
    <name type="scientific">Solirubrobacter ginsenosidimutans</name>
    <dbReference type="NCBI Taxonomy" id="490573"/>
    <lineage>
        <taxon>Bacteria</taxon>
        <taxon>Bacillati</taxon>
        <taxon>Actinomycetota</taxon>
        <taxon>Thermoleophilia</taxon>
        <taxon>Solirubrobacterales</taxon>
        <taxon>Solirubrobacteraceae</taxon>
        <taxon>Solirubrobacter</taxon>
    </lineage>
</organism>
<keyword evidence="2" id="KW-0812">Transmembrane</keyword>
<feature type="transmembrane region" description="Helical" evidence="2">
    <location>
        <begin position="81"/>
        <end position="101"/>
    </location>
</feature>
<feature type="compositionally biased region" description="Basic and acidic residues" evidence="1">
    <location>
        <begin position="1"/>
        <end position="34"/>
    </location>
</feature>
<keyword evidence="2" id="KW-1133">Transmembrane helix</keyword>